<dbReference type="STRING" id="1094508.Tsac_2430"/>
<keyword evidence="1" id="KW-1133">Transmembrane helix</keyword>
<dbReference type="EMBL" id="CP003184">
    <property type="protein sequence ID" value="AFK87428.1"/>
    <property type="molecule type" value="Genomic_DNA"/>
</dbReference>
<name>I3VY33_THESW</name>
<gene>
    <name evidence="2" type="ordered locus">Tsac_2430</name>
</gene>
<organism evidence="2 3">
    <name type="scientific">Thermoanaerobacterium saccharolyticum (strain DSM 8691 / JW/SL-YS485)</name>
    <dbReference type="NCBI Taxonomy" id="1094508"/>
    <lineage>
        <taxon>Bacteria</taxon>
        <taxon>Bacillati</taxon>
        <taxon>Bacillota</taxon>
        <taxon>Clostridia</taxon>
        <taxon>Thermoanaerobacterales</taxon>
        <taxon>Thermoanaerobacteraceae</taxon>
        <taxon>Thermoanaerobacterium</taxon>
    </lineage>
</organism>
<accession>I3VY33</accession>
<dbReference type="Proteomes" id="UP000006178">
    <property type="component" value="Chromosome"/>
</dbReference>
<dbReference type="AlphaFoldDB" id="I3VY33"/>
<dbReference type="RefSeq" id="WP_014759264.1">
    <property type="nucleotide sequence ID" value="NC_017992.1"/>
</dbReference>
<keyword evidence="1" id="KW-0472">Membrane</keyword>
<sequence length="163" mass="19453">MVEGLIGTLVGGILSWIGSYFSLREEFINQKKLNKREEIKKEKSAFLVLKDELEENKIVIRGYINFMDSNNKLYIDFRNDNINQVRDQAWKQVRERIFLCDDGITGEISKFYKVIYGMENADMMRKEDVDIMYNECKKLMNEIVEHVKKLEGELDRRKFVKFF</sequence>
<dbReference type="BioCyc" id="TSAC1094508:GLMA-2460-MONOMER"/>
<evidence type="ECO:0000256" key="1">
    <source>
        <dbReference type="SAM" id="Phobius"/>
    </source>
</evidence>
<protein>
    <submittedName>
        <fullName evidence="2">Uncharacterized protein</fullName>
    </submittedName>
</protein>
<keyword evidence="1" id="KW-0812">Transmembrane</keyword>
<dbReference type="PATRIC" id="fig|1094508.3.peg.2464"/>
<reference evidence="2 3" key="1">
    <citation type="journal article" date="2014" name="Appl. Environ. Microbiol.">
        <title>Profile of Secreted Hydrolases, Associated Proteins, and SlpA in Thermoanaerobacterium saccharolyticum during the Degradation of Hemicellulose.</title>
        <authorList>
            <person name="Currie D.H."/>
            <person name="Guss A.M."/>
            <person name="Herring C.D."/>
            <person name="Giannone R.J."/>
            <person name="Johnson C.M."/>
            <person name="Lankford P.K."/>
            <person name="Brown S.D."/>
            <person name="Hettich R.L."/>
            <person name="Lynd L.R."/>
        </authorList>
    </citation>
    <scope>NUCLEOTIDE SEQUENCE [LARGE SCALE GENOMIC DNA]</scope>
    <source>
        <strain evidence="3">DSM 8691 / JW/SL-YS485</strain>
    </source>
</reference>
<evidence type="ECO:0000313" key="3">
    <source>
        <dbReference type="Proteomes" id="UP000006178"/>
    </source>
</evidence>
<proteinExistence type="predicted"/>
<feature type="transmembrane region" description="Helical" evidence="1">
    <location>
        <begin position="6"/>
        <end position="23"/>
    </location>
</feature>
<dbReference type="KEGG" id="tsh:Tsac_2430"/>
<evidence type="ECO:0000313" key="2">
    <source>
        <dbReference type="EMBL" id="AFK87428.1"/>
    </source>
</evidence>
<keyword evidence="3" id="KW-1185">Reference proteome</keyword>